<dbReference type="GO" id="GO:0030295">
    <property type="term" value="F:protein kinase activator activity"/>
    <property type="evidence" value="ECO:0007669"/>
    <property type="project" value="TreeGrafter"/>
</dbReference>
<dbReference type="InterPro" id="IPR004358">
    <property type="entry name" value="Sig_transdc_His_kin-like_C"/>
</dbReference>
<name>A0A0F9TWS4_9ZZZZ</name>
<dbReference type="InterPro" id="IPR005467">
    <property type="entry name" value="His_kinase_dom"/>
</dbReference>
<keyword evidence="4" id="KW-0597">Phosphoprotein</keyword>
<dbReference type="PROSITE" id="PS50112">
    <property type="entry name" value="PAS"/>
    <property type="match status" value="1"/>
</dbReference>
<dbReference type="GO" id="GO:0005524">
    <property type="term" value="F:ATP binding"/>
    <property type="evidence" value="ECO:0007669"/>
    <property type="project" value="UniProtKB-KW"/>
</dbReference>
<dbReference type="Gene3D" id="3.30.565.10">
    <property type="entry name" value="Histidine kinase-like ATPase, C-terminal domain"/>
    <property type="match status" value="1"/>
</dbReference>
<dbReference type="InterPro" id="IPR000014">
    <property type="entry name" value="PAS"/>
</dbReference>
<proteinExistence type="predicted"/>
<gene>
    <name evidence="13" type="ORF">LCGC14_0678990</name>
</gene>
<feature type="transmembrane region" description="Helical" evidence="10">
    <location>
        <begin position="55"/>
        <end position="78"/>
    </location>
</feature>
<dbReference type="CDD" id="cd00082">
    <property type="entry name" value="HisKA"/>
    <property type="match status" value="1"/>
</dbReference>
<evidence type="ECO:0000256" key="3">
    <source>
        <dbReference type="ARBA" id="ARBA00012438"/>
    </source>
</evidence>
<dbReference type="CDD" id="cd00075">
    <property type="entry name" value="HATPase"/>
    <property type="match status" value="1"/>
</dbReference>
<dbReference type="SUPFAM" id="SSF47384">
    <property type="entry name" value="Homodimeric domain of signal transducing histidine kinase"/>
    <property type="match status" value="1"/>
</dbReference>
<dbReference type="GO" id="GO:0000155">
    <property type="term" value="F:phosphorelay sensor kinase activity"/>
    <property type="evidence" value="ECO:0007669"/>
    <property type="project" value="InterPro"/>
</dbReference>
<dbReference type="PRINTS" id="PR00344">
    <property type="entry name" value="BCTRLSENSOR"/>
</dbReference>
<evidence type="ECO:0000256" key="4">
    <source>
        <dbReference type="ARBA" id="ARBA00022553"/>
    </source>
</evidence>
<dbReference type="EC" id="2.7.13.3" evidence="3"/>
<dbReference type="EMBL" id="LAZR01001363">
    <property type="protein sequence ID" value="KKN45843.1"/>
    <property type="molecule type" value="Genomic_DNA"/>
</dbReference>
<keyword evidence="10" id="KW-0812">Transmembrane</keyword>
<dbReference type="GO" id="GO:0000156">
    <property type="term" value="F:phosphorelay response regulator activity"/>
    <property type="evidence" value="ECO:0007669"/>
    <property type="project" value="TreeGrafter"/>
</dbReference>
<sequence>MMQHNTALKALDQDPATWRALTVFNVYRVILALILCSVFFLQLPPEFIGEADPKLYKLISLAYLVLAFFLFTVTALKFGHVQTQIRLQLVIDIIALTMIIHSSGGINTGLGSLMLVVVVAGGALIPGRLAIFIAALASLAILFEVAYMHISSDGVTKYNQAGILGATFFVTAWLAQWLSKKIQTTQVVAEQHRRDVENMAVLNQHIISRMKTGVIALDTKGAVTMLNESARTLLGINQDTSDARLADIAPELAEQIWLWQHHSTESFLPFQSTPDSPEIKATAASLDSGEVLVYIENTSALAQEAQQLKLASLGRLTASIAHEIRNPLAAISHAGELLAEQQAADPMTVKLTDIILRHSLRVNSIIETILEMSRRKTVEPSLMVLANWLEKFINEFKESKQAQPDEIIIDCEATTSYIAMDPEQLYQVLWNLLDNAWFYSTKDTASARITLVMVQHGNELFLDVFDNGPGVADDVLPHLFEPFHSLRKGGTGLGLYLARELCQANGARLNYIKEADSSGHFRISFAIQQDVLV</sequence>
<evidence type="ECO:0000256" key="7">
    <source>
        <dbReference type="ARBA" id="ARBA00022777"/>
    </source>
</evidence>
<dbReference type="InterPro" id="IPR036890">
    <property type="entry name" value="HATPase_C_sf"/>
</dbReference>
<dbReference type="InterPro" id="IPR036097">
    <property type="entry name" value="HisK_dim/P_sf"/>
</dbReference>
<dbReference type="InterPro" id="IPR050351">
    <property type="entry name" value="BphY/WalK/GraS-like"/>
</dbReference>
<dbReference type="Gene3D" id="3.30.450.20">
    <property type="entry name" value="PAS domain"/>
    <property type="match status" value="1"/>
</dbReference>
<dbReference type="PANTHER" id="PTHR42878">
    <property type="entry name" value="TWO-COMPONENT HISTIDINE KINASE"/>
    <property type="match status" value="1"/>
</dbReference>
<dbReference type="InterPro" id="IPR003594">
    <property type="entry name" value="HATPase_dom"/>
</dbReference>
<evidence type="ECO:0000256" key="1">
    <source>
        <dbReference type="ARBA" id="ARBA00000085"/>
    </source>
</evidence>
<dbReference type="PANTHER" id="PTHR42878:SF7">
    <property type="entry name" value="SENSOR HISTIDINE KINASE GLRK"/>
    <property type="match status" value="1"/>
</dbReference>
<evidence type="ECO:0000256" key="6">
    <source>
        <dbReference type="ARBA" id="ARBA00022741"/>
    </source>
</evidence>
<evidence type="ECO:0000256" key="8">
    <source>
        <dbReference type="ARBA" id="ARBA00022840"/>
    </source>
</evidence>
<dbReference type="Pfam" id="PF25323">
    <property type="entry name" value="6TM_PilS"/>
    <property type="match status" value="1"/>
</dbReference>
<keyword evidence="9" id="KW-0902">Two-component regulatory system</keyword>
<keyword evidence="7" id="KW-0418">Kinase</keyword>
<reference evidence="13" key="1">
    <citation type="journal article" date="2015" name="Nature">
        <title>Complex archaea that bridge the gap between prokaryotes and eukaryotes.</title>
        <authorList>
            <person name="Spang A."/>
            <person name="Saw J.H."/>
            <person name="Jorgensen S.L."/>
            <person name="Zaremba-Niedzwiedzka K."/>
            <person name="Martijn J."/>
            <person name="Lind A.E."/>
            <person name="van Eijk R."/>
            <person name="Schleper C."/>
            <person name="Guy L."/>
            <person name="Ettema T.J."/>
        </authorList>
    </citation>
    <scope>NUCLEOTIDE SEQUENCE</scope>
</reference>
<dbReference type="InterPro" id="IPR003661">
    <property type="entry name" value="HisK_dim/P_dom"/>
</dbReference>
<comment type="catalytic activity">
    <reaction evidence="1">
        <text>ATP + protein L-histidine = ADP + protein N-phospho-L-histidine.</text>
        <dbReference type="EC" id="2.7.13.3"/>
    </reaction>
</comment>
<dbReference type="AlphaFoldDB" id="A0A0F9TWS4"/>
<evidence type="ECO:0000256" key="9">
    <source>
        <dbReference type="ARBA" id="ARBA00023012"/>
    </source>
</evidence>
<evidence type="ECO:0000256" key="10">
    <source>
        <dbReference type="SAM" id="Phobius"/>
    </source>
</evidence>
<keyword evidence="8" id="KW-0067">ATP-binding</keyword>
<keyword evidence="10" id="KW-1133">Transmembrane helix</keyword>
<dbReference type="PROSITE" id="PS50109">
    <property type="entry name" value="HIS_KIN"/>
    <property type="match status" value="1"/>
</dbReference>
<feature type="domain" description="PAS" evidence="12">
    <location>
        <begin position="205"/>
        <end position="239"/>
    </location>
</feature>
<evidence type="ECO:0000313" key="13">
    <source>
        <dbReference type="EMBL" id="KKN45843.1"/>
    </source>
</evidence>
<dbReference type="Gene3D" id="1.10.287.130">
    <property type="match status" value="1"/>
</dbReference>
<evidence type="ECO:0000259" key="11">
    <source>
        <dbReference type="PROSITE" id="PS50109"/>
    </source>
</evidence>
<feature type="transmembrane region" description="Helical" evidence="10">
    <location>
        <begin position="129"/>
        <end position="149"/>
    </location>
</feature>
<dbReference type="Pfam" id="PF00512">
    <property type="entry name" value="HisKA"/>
    <property type="match status" value="1"/>
</dbReference>
<protein>
    <recommendedName>
        <fullName evidence="3">histidine kinase</fullName>
        <ecNumber evidence="3">2.7.13.3</ecNumber>
    </recommendedName>
</protein>
<comment type="caution">
    <text evidence="13">The sequence shown here is derived from an EMBL/GenBank/DDBJ whole genome shotgun (WGS) entry which is preliminary data.</text>
</comment>
<organism evidence="13">
    <name type="scientific">marine sediment metagenome</name>
    <dbReference type="NCBI Taxonomy" id="412755"/>
    <lineage>
        <taxon>unclassified sequences</taxon>
        <taxon>metagenomes</taxon>
        <taxon>ecological metagenomes</taxon>
    </lineage>
</organism>
<dbReference type="GO" id="GO:0016020">
    <property type="term" value="C:membrane"/>
    <property type="evidence" value="ECO:0007669"/>
    <property type="project" value="UniProtKB-SubCell"/>
</dbReference>
<dbReference type="SUPFAM" id="SSF55874">
    <property type="entry name" value="ATPase domain of HSP90 chaperone/DNA topoisomerase II/histidine kinase"/>
    <property type="match status" value="1"/>
</dbReference>
<feature type="transmembrane region" description="Helical" evidence="10">
    <location>
        <begin position="90"/>
        <end position="123"/>
    </location>
</feature>
<accession>A0A0F9TWS4</accession>
<feature type="transmembrane region" description="Helical" evidence="10">
    <location>
        <begin position="21"/>
        <end position="43"/>
    </location>
</feature>
<evidence type="ECO:0000259" key="12">
    <source>
        <dbReference type="PROSITE" id="PS50112"/>
    </source>
</evidence>
<comment type="subcellular location">
    <subcellularLocation>
        <location evidence="2">Membrane</location>
    </subcellularLocation>
</comment>
<dbReference type="SMART" id="SM00388">
    <property type="entry name" value="HisKA"/>
    <property type="match status" value="1"/>
</dbReference>
<keyword evidence="6" id="KW-0547">Nucleotide-binding</keyword>
<evidence type="ECO:0000256" key="2">
    <source>
        <dbReference type="ARBA" id="ARBA00004370"/>
    </source>
</evidence>
<dbReference type="SMART" id="SM00387">
    <property type="entry name" value="HATPase_c"/>
    <property type="match status" value="1"/>
</dbReference>
<keyword evidence="5" id="KW-0808">Transferase</keyword>
<feature type="transmembrane region" description="Helical" evidence="10">
    <location>
        <begin position="161"/>
        <end position="178"/>
    </location>
</feature>
<keyword evidence="10" id="KW-0472">Membrane</keyword>
<dbReference type="GO" id="GO:0007234">
    <property type="term" value="P:osmosensory signaling via phosphorelay pathway"/>
    <property type="evidence" value="ECO:0007669"/>
    <property type="project" value="TreeGrafter"/>
</dbReference>
<evidence type="ECO:0000256" key="5">
    <source>
        <dbReference type="ARBA" id="ARBA00022679"/>
    </source>
</evidence>
<dbReference type="Pfam" id="PF02518">
    <property type="entry name" value="HATPase_c"/>
    <property type="match status" value="1"/>
</dbReference>
<feature type="domain" description="Histidine kinase" evidence="11">
    <location>
        <begin position="319"/>
        <end position="529"/>
    </location>
</feature>